<dbReference type="Proteomes" id="UP000324800">
    <property type="component" value="Unassembled WGS sequence"/>
</dbReference>
<protein>
    <submittedName>
        <fullName evidence="3">Uncharacterized protein</fullName>
    </submittedName>
</protein>
<evidence type="ECO:0000313" key="3">
    <source>
        <dbReference type="EMBL" id="KAA6390077.1"/>
    </source>
</evidence>
<proteinExistence type="predicted"/>
<accession>A0A5J4W587</accession>
<evidence type="ECO:0000256" key="2">
    <source>
        <dbReference type="SAM" id="SignalP"/>
    </source>
</evidence>
<feature type="chain" id="PRO_5023804908" evidence="2">
    <location>
        <begin position="22"/>
        <end position="105"/>
    </location>
</feature>
<reference evidence="3 4" key="1">
    <citation type="submission" date="2019-03" db="EMBL/GenBank/DDBJ databases">
        <title>Single cell metagenomics reveals metabolic interactions within the superorganism composed of flagellate Streblomastix strix and complex community of Bacteroidetes bacteria on its surface.</title>
        <authorList>
            <person name="Treitli S.C."/>
            <person name="Kolisko M."/>
            <person name="Husnik F."/>
            <person name="Keeling P."/>
            <person name="Hampl V."/>
        </authorList>
    </citation>
    <scope>NUCLEOTIDE SEQUENCE [LARGE SCALE GENOMIC DNA]</scope>
    <source>
        <strain evidence="3">ST1C</strain>
    </source>
</reference>
<keyword evidence="1" id="KW-1133">Transmembrane helix</keyword>
<keyword evidence="1" id="KW-0812">Transmembrane</keyword>
<keyword evidence="2" id="KW-0732">Signal</keyword>
<sequence>MFTFTSLILLSLFTTKNFAKAITNPKINSVDGKFPIIGIITISIGFVAIVAATTIVGCYIKTKMKSMQGHVINYEGRRPYPELVIGPAVQNDDIILSDEMIDSGW</sequence>
<feature type="transmembrane region" description="Helical" evidence="1">
    <location>
        <begin position="37"/>
        <end position="60"/>
    </location>
</feature>
<name>A0A5J4W587_9EUKA</name>
<organism evidence="3 4">
    <name type="scientific">Streblomastix strix</name>
    <dbReference type="NCBI Taxonomy" id="222440"/>
    <lineage>
        <taxon>Eukaryota</taxon>
        <taxon>Metamonada</taxon>
        <taxon>Preaxostyla</taxon>
        <taxon>Oxymonadida</taxon>
        <taxon>Streblomastigidae</taxon>
        <taxon>Streblomastix</taxon>
    </lineage>
</organism>
<dbReference type="EMBL" id="SNRW01003353">
    <property type="protein sequence ID" value="KAA6390077.1"/>
    <property type="molecule type" value="Genomic_DNA"/>
</dbReference>
<feature type="signal peptide" evidence="2">
    <location>
        <begin position="1"/>
        <end position="21"/>
    </location>
</feature>
<dbReference type="AlphaFoldDB" id="A0A5J4W587"/>
<evidence type="ECO:0000256" key="1">
    <source>
        <dbReference type="SAM" id="Phobius"/>
    </source>
</evidence>
<comment type="caution">
    <text evidence="3">The sequence shown here is derived from an EMBL/GenBank/DDBJ whole genome shotgun (WGS) entry which is preliminary data.</text>
</comment>
<keyword evidence="1" id="KW-0472">Membrane</keyword>
<evidence type="ECO:0000313" key="4">
    <source>
        <dbReference type="Proteomes" id="UP000324800"/>
    </source>
</evidence>
<gene>
    <name evidence="3" type="ORF">EZS28_014397</name>
</gene>